<dbReference type="Proteomes" id="UP001596472">
    <property type="component" value="Unassembled WGS sequence"/>
</dbReference>
<feature type="transmembrane region" description="Helical" evidence="5">
    <location>
        <begin position="246"/>
        <end position="268"/>
    </location>
</feature>
<dbReference type="RefSeq" id="WP_379708292.1">
    <property type="nucleotide sequence ID" value="NZ_JBHTBS010000001.1"/>
</dbReference>
<evidence type="ECO:0000313" key="8">
    <source>
        <dbReference type="Proteomes" id="UP001596472"/>
    </source>
</evidence>
<dbReference type="InterPro" id="IPR004481">
    <property type="entry name" value="K/Na/Ca-exchanger"/>
</dbReference>
<dbReference type="InterPro" id="IPR044880">
    <property type="entry name" value="NCX_ion-bd_dom_sf"/>
</dbReference>
<comment type="caution">
    <text evidence="7">The sequence shown here is derived from an EMBL/GenBank/DDBJ whole genome shotgun (WGS) entry which is preliminary data.</text>
</comment>
<keyword evidence="3 5" id="KW-1133">Transmembrane helix</keyword>
<evidence type="ECO:0000256" key="4">
    <source>
        <dbReference type="ARBA" id="ARBA00023136"/>
    </source>
</evidence>
<feature type="transmembrane region" description="Helical" evidence="5">
    <location>
        <begin position="37"/>
        <end position="60"/>
    </location>
</feature>
<feature type="transmembrane region" description="Helical" evidence="5">
    <location>
        <begin position="6"/>
        <end position="25"/>
    </location>
</feature>
<dbReference type="Gene3D" id="1.20.1420.30">
    <property type="entry name" value="NCX, central ion-binding region"/>
    <property type="match status" value="1"/>
</dbReference>
<dbReference type="EMBL" id="JBHTBS010000001">
    <property type="protein sequence ID" value="MFC7335811.1"/>
    <property type="molecule type" value="Genomic_DNA"/>
</dbReference>
<sequence length="332" mass="35041">MEMLVHLAWLIGGLVLLSFGADWLVRGASELALKSGLKPLVIGLTVVAFGTSAPELIVSLKANLDPNTKADIAIGNVVGSNICNIALMLGLAALMRPFVVGSQVVRRELPILLVVTGAFIAMIWNGQLSRLEGSLMVVAIVAYVVTSIRISRQHRGDPAEHDIPEEALAAAADHSLKGLLKSVGWVLLGLAALLFGADKLVTSGVVLAKQMGVPELVIGLTLVALGTSLPELATTIAAVKRGQMDLVAGNIIGSNLFNILAVMGITAAAKPIEVEAMNPVNPVNLWVMGGVTLILVPFLAWGQKINRIEGGILVVGYLIYCTWLVVPQWFVF</sequence>
<keyword evidence="4 5" id="KW-0472">Membrane</keyword>
<feature type="transmembrane region" description="Helical" evidence="5">
    <location>
        <begin position="109"/>
        <end position="127"/>
    </location>
</feature>
<gene>
    <name evidence="7" type="ORF">ACFQY0_01375</name>
</gene>
<keyword evidence="8" id="KW-1185">Reference proteome</keyword>
<dbReference type="InterPro" id="IPR004837">
    <property type="entry name" value="NaCa_Exmemb"/>
</dbReference>
<comment type="subcellular location">
    <subcellularLocation>
        <location evidence="1">Membrane</location>
        <topology evidence="1">Multi-pass membrane protein</topology>
    </subcellularLocation>
</comment>
<evidence type="ECO:0000256" key="5">
    <source>
        <dbReference type="SAM" id="Phobius"/>
    </source>
</evidence>
<evidence type="ECO:0000256" key="2">
    <source>
        <dbReference type="ARBA" id="ARBA00022692"/>
    </source>
</evidence>
<evidence type="ECO:0000313" key="7">
    <source>
        <dbReference type="EMBL" id="MFC7335811.1"/>
    </source>
</evidence>
<feature type="transmembrane region" description="Helical" evidence="5">
    <location>
        <begin position="312"/>
        <end position="331"/>
    </location>
</feature>
<dbReference type="Pfam" id="PF01699">
    <property type="entry name" value="Na_Ca_ex"/>
    <property type="match status" value="2"/>
</dbReference>
<evidence type="ECO:0000256" key="1">
    <source>
        <dbReference type="ARBA" id="ARBA00004141"/>
    </source>
</evidence>
<dbReference type="NCBIfam" id="TIGR00367">
    <property type="entry name" value="calcium/sodium antiporter"/>
    <property type="match status" value="1"/>
</dbReference>
<evidence type="ECO:0000259" key="6">
    <source>
        <dbReference type="Pfam" id="PF01699"/>
    </source>
</evidence>
<dbReference type="PANTHER" id="PTHR10846:SF8">
    <property type="entry name" value="INNER MEMBRANE PROTEIN YRBG"/>
    <property type="match status" value="1"/>
</dbReference>
<protein>
    <submittedName>
        <fullName evidence="7">Calcium/sodium antiporter</fullName>
    </submittedName>
</protein>
<evidence type="ECO:0000256" key="3">
    <source>
        <dbReference type="ARBA" id="ARBA00022989"/>
    </source>
</evidence>
<feature type="domain" description="Sodium/calcium exchanger membrane region" evidence="6">
    <location>
        <begin position="6"/>
        <end position="148"/>
    </location>
</feature>
<feature type="transmembrane region" description="Helical" evidence="5">
    <location>
        <begin position="283"/>
        <end position="300"/>
    </location>
</feature>
<feature type="transmembrane region" description="Helical" evidence="5">
    <location>
        <begin position="72"/>
        <end position="97"/>
    </location>
</feature>
<reference evidence="8" key="1">
    <citation type="journal article" date="2019" name="Int. J. Syst. Evol. Microbiol.">
        <title>The Global Catalogue of Microorganisms (GCM) 10K type strain sequencing project: providing services to taxonomists for standard genome sequencing and annotation.</title>
        <authorList>
            <consortium name="The Broad Institute Genomics Platform"/>
            <consortium name="The Broad Institute Genome Sequencing Center for Infectious Disease"/>
            <person name="Wu L."/>
            <person name="Ma J."/>
        </authorList>
    </citation>
    <scope>NUCLEOTIDE SEQUENCE [LARGE SCALE GENOMIC DNA]</scope>
    <source>
        <strain evidence="8">CGMCC 4.1467</strain>
    </source>
</reference>
<name>A0ABW2L3U7_9BACT</name>
<keyword evidence="2 5" id="KW-0812">Transmembrane</keyword>
<feature type="transmembrane region" description="Helical" evidence="5">
    <location>
        <begin position="217"/>
        <end position="239"/>
    </location>
</feature>
<feature type="domain" description="Sodium/calcium exchanger membrane region" evidence="6">
    <location>
        <begin position="182"/>
        <end position="325"/>
    </location>
</feature>
<feature type="transmembrane region" description="Helical" evidence="5">
    <location>
        <begin position="178"/>
        <end position="197"/>
    </location>
</feature>
<accession>A0ABW2L3U7</accession>
<dbReference type="PANTHER" id="PTHR10846">
    <property type="entry name" value="SODIUM/POTASSIUM/CALCIUM EXCHANGER"/>
    <property type="match status" value="1"/>
</dbReference>
<proteinExistence type="predicted"/>
<dbReference type="Gene3D" id="6.10.280.80">
    <property type="entry name" value="NCX, peripheral helical region"/>
    <property type="match status" value="1"/>
</dbReference>
<organism evidence="7 8">
    <name type="scientific">Haloferula chungangensis</name>
    <dbReference type="NCBI Taxonomy" id="1048331"/>
    <lineage>
        <taxon>Bacteria</taxon>
        <taxon>Pseudomonadati</taxon>
        <taxon>Verrucomicrobiota</taxon>
        <taxon>Verrucomicrobiia</taxon>
        <taxon>Verrucomicrobiales</taxon>
        <taxon>Verrucomicrobiaceae</taxon>
        <taxon>Haloferula</taxon>
    </lineage>
</organism>